<proteinExistence type="predicted"/>
<gene>
    <name evidence="2" type="ORF">J27TS8_06400</name>
</gene>
<evidence type="ECO:0000313" key="3">
    <source>
        <dbReference type="Proteomes" id="UP000682111"/>
    </source>
</evidence>
<dbReference type="InterPro" id="IPR009003">
    <property type="entry name" value="Peptidase_S1_PA"/>
</dbReference>
<keyword evidence="1" id="KW-0378">Hydrolase</keyword>
<comment type="caution">
    <text evidence="2">The sequence shown here is derived from an EMBL/GenBank/DDBJ whole genome shotgun (WGS) entry which is preliminary data.</text>
</comment>
<evidence type="ECO:0000313" key="2">
    <source>
        <dbReference type="EMBL" id="GIN60647.1"/>
    </source>
</evidence>
<dbReference type="SUPFAM" id="SSF50494">
    <property type="entry name" value="Trypsin-like serine proteases"/>
    <property type="match status" value="1"/>
</dbReference>
<accession>A0A919WF64</accession>
<dbReference type="GO" id="GO:0008236">
    <property type="term" value="F:serine-type peptidase activity"/>
    <property type="evidence" value="ECO:0007669"/>
    <property type="project" value="UniProtKB-KW"/>
</dbReference>
<sequence>MSSGSSCSTGAIFYKDGNYFISTAGHCFGIAETSATRGALVRQYSTNIGRQHADGRGRGLDIGLVRITTDSTLTGGRYATNKLKRYNSVNTYDASITSLSNVYTGQYACKSGITSDYTCGAVTNANTTVKYPEQTYTFNIAKVAGTDWSLPGDSGAGVYNSSGSTATYLGNVSGNYKINGVVQGGYITKFRDVADSYGVSLYISNTIYKVVN</sequence>
<dbReference type="AlphaFoldDB" id="A0A919WF64"/>
<dbReference type="RefSeq" id="WP_137743210.1">
    <property type="nucleotide sequence ID" value="NZ_BORC01000001.1"/>
</dbReference>
<protein>
    <recommendedName>
        <fullName evidence="4">Serine protease</fullName>
    </recommendedName>
</protein>
<keyword evidence="3" id="KW-1185">Reference proteome</keyword>
<dbReference type="OrthoDB" id="9766361at2"/>
<keyword evidence="1" id="KW-0720">Serine protease</keyword>
<dbReference type="InterPro" id="IPR043504">
    <property type="entry name" value="Peptidase_S1_PA_chymotrypsin"/>
</dbReference>
<dbReference type="Gene3D" id="2.40.10.10">
    <property type="entry name" value="Trypsin-like serine proteases"/>
    <property type="match status" value="2"/>
</dbReference>
<keyword evidence="1" id="KW-0645">Protease</keyword>
<dbReference type="EMBL" id="BORC01000001">
    <property type="protein sequence ID" value="GIN60647.1"/>
    <property type="molecule type" value="Genomic_DNA"/>
</dbReference>
<evidence type="ECO:0000256" key="1">
    <source>
        <dbReference type="ARBA" id="ARBA00022825"/>
    </source>
</evidence>
<reference evidence="2" key="1">
    <citation type="submission" date="2021-03" db="EMBL/GenBank/DDBJ databases">
        <title>Antimicrobial resistance genes in bacteria isolated from Japanese honey, and their potential for conferring macrolide and lincosamide resistance in the American foulbrood pathogen Paenibacillus larvae.</title>
        <authorList>
            <person name="Okamoto M."/>
            <person name="Kumagai M."/>
            <person name="Kanamori H."/>
            <person name="Takamatsu D."/>
        </authorList>
    </citation>
    <scope>NUCLEOTIDE SEQUENCE</scope>
    <source>
        <strain evidence="2">J27TS8</strain>
    </source>
</reference>
<dbReference type="Proteomes" id="UP000682111">
    <property type="component" value="Unassembled WGS sequence"/>
</dbReference>
<organism evidence="2 3">
    <name type="scientific">Robertmurraya siralis</name>
    <dbReference type="NCBI Taxonomy" id="77777"/>
    <lineage>
        <taxon>Bacteria</taxon>
        <taxon>Bacillati</taxon>
        <taxon>Bacillota</taxon>
        <taxon>Bacilli</taxon>
        <taxon>Bacillales</taxon>
        <taxon>Bacillaceae</taxon>
        <taxon>Robertmurraya</taxon>
    </lineage>
</organism>
<name>A0A919WF64_9BACI</name>
<evidence type="ECO:0008006" key="4">
    <source>
        <dbReference type="Google" id="ProtNLM"/>
    </source>
</evidence>